<accession>A0AAD8LFR7</accession>
<dbReference type="Proteomes" id="UP001229421">
    <property type="component" value="Unassembled WGS sequence"/>
</dbReference>
<dbReference type="EMBL" id="JAUHHV010000001">
    <property type="protein sequence ID" value="KAK1440692.1"/>
    <property type="molecule type" value="Genomic_DNA"/>
</dbReference>
<protein>
    <submittedName>
        <fullName evidence="2">Uncharacterized protein</fullName>
    </submittedName>
</protein>
<evidence type="ECO:0000256" key="1">
    <source>
        <dbReference type="SAM" id="Phobius"/>
    </source>
</evidence>
<dbReference type="AlphaFoldDB" id="A0AAD8LFR7"/>
<keyword evidence="1" id="KW-1133">Transmembrane helix</keyword>
<reference evidence="2" key="1">
    <citation type="journal article" date="2023" name="bioRxiv">
        <title>Improved chromosome-level genome assembly for marigold (Tagetes erecta).</title>
        <authorList>
            <person name="Jiang F."/>
            <person name="Yuan L."/>
            <person name="Wang S."/>
            <person name="Wang H."/>
            <person name="Xu D."/>
            <person name="Wang A."/>
            <person name="Fan W."/>
        </authorList>
    </citation>
    <scope>NUCLEOTIDE SEQUENCE</scope>
    <source>
        <strain evidence="2">WSJ</strain>
        <tissue evidence="2">Leaf</tissue>
    </source>
</reference>
<comment type="caution">
    <text evidence="2">The sequence shown here is derived from an EMBL/GenBank/DDBJ whole genome shotgun (WGS) entry which is preliminary data.</text>
</comment>
<keyword evidence="1" id="KW-0812">Transmembrane</keyword>
<keyword evidence="1" id="KW-0472">Membrane</keyword>
<sequence length="303" mass="35136">MADQKQSNQPQPKPAIPAYVKAKKCRVCKVHTLFFSLLEHTHRQLEHRFPASLRRIGTFISYRKLGVRRQAPMMMMVVMCRLWREGFDLGDFNGGGDDDEEGVYALYWKGFEDYCCFFSYLWLLGLFLRNPSMRRSTGKTNGVFPGKSHRQGAVLKVNQKRPQVHWSDIGAHMEEEEEVQHSNDDEIQQIHNQNETTSNYNTYIHLFTNHCPTIFNFPHKKNSSNNILLLFLHSSLFIVYLFIASDDKRVKSCKSFFSGQWICIFRTTNLNTGLSVYKSLVCKDWCDGDIAVNSTSKKHIKCS</sequence>
<gene>
    <name evidence="2" type="ORF">QVD17_06521</name>
</gene>
<evidence type="ECO:0000313" key="3">
    <source>
        <dbReference type="Proteomes" id="UP001229421"/>
    </source>
</evidence>
<feature type="transmembrane region" description="Helical" evidence="1">
    <location>
        <begin position="227"/>
        <end position="244"/>
    </location>
</feature>
<name>A0AAD8LFR7_TARER</name>
<keyword evidence="3" id="KW-1185">Reference proteome</keyword>
<proteinExistence type="predicted"/>
<organism evidence="2 3">
    <name type="scientific">Tagetes erecta</name>
    <name type="common">African marigold</name>
    <dbReference type="NCBI Taxonomy" id="13708"/>
    <lineage>
        <taxon>Eukaryota</taxon>
        <taxon>Viridiplantae</taxon>
        <taxon>Streptophyta</taxon>
        <taxon>Embryophyta</taxon>
        <taxon>Tracheophyta</taxon>
        <taxon>Spermatophyta</taxon>
        <taxon>Magnoliopsida</taxon>
        <taxon>eudicotyledons</taxon>
        <taxon>Gunneridae</taxon>
        <taxon>Pentapetalae</taxon>
        <taxon>asterids</taxon>
        <taxon>campanulids</taxon>
        <taxon>Asterales</taxon>
        <taxon>Asteraceae</taxon>
        <taxon>Asteroideae</taxon>
        <taxon>Heliantheae alliance</taxon>
        <taxon>Tageteae</taxon>
        <taxon>Tagetes</taxon>
    </lineage>
</organism>
<evidence type="ECO:0000313" key="2">
    <source>
        <dbReference type="EMBL" id="KAK1440692.1"/>
    </source>
</evidence>